<dbReference type="AlphaFoldDB" id="A0AA86NCY7"/>
<dbReference type="EMBL" id="CATOUU010000132">
    <property type="protein sequence ID" value="CAI9917512.1"/>
    <property type="molecule type" value="Genomic_DNA"/>
</dbReference>
<reference evidence="3 4" key="2">
    <citation type="submission" date="2024-07" db="EMBL/GenBank/DDBJ databases">
        <authorList>
            <person name="Akdeniz Z."/>
        </authorList>
    </citation>
    <scope>NUCLEOTIDE SEQUENCE [LARGE SCALE GENOMIC DNA]</scope>
</reference>
<dbReference type="Proteomes" id="UP001642409">
    <property type="component" value="Unassembled WGS sequence"/>
</dbReference>
<protein>
    <submittedName>
        <fullName evidence="3">Hypothetical_protein</fullName>
    </submittedName>
</protein>
<comment type="caution">
    <text evidence="2">The sequence shown here is derived from an EMBL/GenBank/DDBJ whole genome shotgun (WGS) entry which is preliminary data.</text>
</comment>
<accession>A0AA86NCY7</accession>
<evidence type="ECO:0000313" key="4">
    <source>
        <dbReference type="Proteomes" id="UP001642409"/>
    </source>
</evidence>
<evidence type="ECO:0000256" key="1">
    <source>
        <dbReference type="SAM" id="MobiDB-lite"/>
    </source>
</evidence>
<proteinExistence type="predicted"/>
<keyword evidence="4" id="KW-1185">Reference proteome</keyword>
<sequence>MKTTLYLLSQLSGNQPFVGQLITQFNKITQTHYNVFGDLLKCKLLIILCDDKFINNTQMHLYKDYLLTCIGFSLLWLRIAAWKHRFCCSSISAVEQRFLACTLMHIIVHNIALRTQHTISEEEQWRLIIMKREMAIIFQASAHGTTLSNTPLYSNRMSNGSQNHISRRSEHQKQVRRQKTQRELDVGWKTLAQDQTNLNQRQREGKQIPANSRVSCSCEIEWSPVQHTNIYL</sequence>
<organism evidence="2">
    <name type="scientific">Hexamita inflata</name>
    <dbReference type="NCBI Taxonomy" id="28002"/>
    <lineage>
        <taxon>Eukaryota</taxon>
        <taxon>Metamonada</taxon>
        <taxon>Diplomonadida</taxon>
        <taxon>Hexamitidae</taxon>
        <taxon>Hexamitinae</taxon>
        <taxon>Hexamita</taxon>
    </lineage>
</organism>
<gene>
    <name evidence="2" type="ORF">HINF_LOCUS5157</name>
    <name evidence="3" type="ORF">HINF_LOCUS57792</name>
</gene>
<evidence type="ECO:0000313" key="2">
    <source>
        <dbReference type="EMBL" id="CAI9917512.1"/>
    </source>
</evidence>
<dbReference type="EMBL" id="CAXDID020000320">
    <property type="protein sequence ID" value="CAL6076647.1"/>
    <property type="molecule type" value="Genomic_DNA"/>
</dbReference>
<feature type="region of interest" description="Disordered" evidence="1">
    <location>
        <begin position="158"/>
        <end position="182"/>
    </location>
</feature>
<reference evidence="2" key="1">
    <citation type="submission" date="2023-06" db="EMBL/GenBank/DDBJ databases">
        <authorList>
            <person name="Kurt Z."/>
        </authorList>
    </citation>
    <scope>NUCLEOTIDE SEQUENCE</scope>
</reference>
<name>A0AA86NCY7_9EUKA</name>
<evidence type="ECO:0000313" key="3">
    <source>
        <dbReference type="EMBL" id="CAL6076647.1"/>
    </source>
</evidence>